<dbReference type="EMBL" id="KK853366">
    <property type="protein sequence ID" value="KDR08109.1"/>
    <property type="molecule type" value="Genomic_DNA"/>
</dbReference>
<sequence>MTADTEKEQGAAPKSTHCLICNSRVGVSTRNSLEIFHKTIVTTSERPLSYTIGAVLGQEMSEDSVHSNVICKKCFKLINEVDEIETRLAELKFELTTNYQRTLKIQSDGGKQSPTLDDDRKLPLGSDDGNVRKNNLQGSRKKLISKKVKPSPSHNSEEDYEQKVCTWKYRDARFVSSTVTIFKSICFDNL</sequence>
<evidence type="ECO:0000256" key="1">
    <source>
        <dbReference type="SAM" id="MobiDB-lite"/>
    </source>
</evidence>
<feature type="region of interest" description="Disordered" evidence="1">
    <location>
        <begin position="106"/>
        <end position="136"/>
    </location>
</feature>
<reference evidence="2 3" key="1">
    <citation type="journal article" date="2014" name="Nat. Commun.">
        <title>Molecular traces of alternative social organization in a termite genome.</title>
        <authorList>
            <person name="Terrapon N."/>
            <person name="Li C."/>
            <person name="Robertson H.M."/>
            <person name="Ji L."/>
            <person name="Meng X."/>
            <person name="Booth W."/>
            <person name="Chen Z."/>
            <person name="Childers C.P."/>
            <person name="Glastad K.M."/>
            <person name="Gokhale K."/>
            <person name="Gowin J."/>
            <person name="Gronenberg W."/>
            <person name="Hermansen R.A."/>
            <person name="Hu H."/>
            <person name="Hunt B.G."/>
            <person name="Huylmans A.K."/>
            <person name="Khalil S.M."/>
            <person name="Mitchell R.D."/>
            <person name="Munoz-Torres M.C."/>
            <person name="Mustard J.A."/>
            <person name="Pan H."/>
            <person name="Reese J.T."/>
            <person name="Scharf M.E."/>
            <person name="Sun F."/>
            <person name="Vogel H."/>
            <person name="Xiao J."/>
            <person name="Yang W."/>
            <person name="Yang Z."/>
            <person name="Yang Z."/>
            <person name="Zhou J."/>
            <person name="Zhu J."/>
            <person name="Brent C.S."/>
            <person name="Elsik C.G."/>
            <person name="Goodisman M.A."/>
            <person name="Liberles D.A."/>
            <person name="Roe R.M."/>
            <person name="Vargo E.L."/>
            <person name="Vilcinskas A."/>
            <person name="Wang J."/>
            <person name="Bornberg-Bauer E."/>
            <person name="Korb J."/>
            <person name="Zhang G."/>
            <person name="Liebig J."/>
        </authorList>
    </citation>
    <scope>NUCLEOTIDE SEQUENCE [LARGE SCALE GENOMIC DNA]</scope>
    <source>
        <tissue evidence="2">Whole organism</tissue>
    </source>
</reference>
<evidence type="ECO:0000313" key="3">
    <source>
        <dbReference type="Proteomes" id="UP000027135"/>
    </source>
</evidence>
<feature type="compositionally biased region" description="Polar residues" evidence="1">
    <location>
        <begin position="106"/>
        <end position="115"/>
    </location>
</feature>
<accession>A0A067QUY1</accession>
<evidence type="ECO:0000313" key="2">
    <source>
        <dbReference type="EMBL" id="KDR08109.1"/>
    </source>
</evidence>
<name>A0A067QUY1_ZOONE</name>
<dbReference type="InParanoid" id="A0A067QUY1"/>
<gene>
    <name evidence="2" type="ORF">L798_01642</name>
</gene>
<dbReference type="AlphaFoldDB" id="A0A067QUY1"/>
<proteinExistence type="predicted"/>
<evidence type="ECO:0008006" key="4">
    <source>
        <dbReference type="Google" id="ProtNLM"/>
    </source>
</evidence>
<protein>
    <recommendedName>
        <fullName evidence="4">ZAD domain-containing protein</fullName>
    </recommendedName>
</protein>
<organism evidence="2 3">
    <name type="scientific">Zootermopsis nevadensis</name>
    <name type="common">Dampwood termite</name>
    <dbReference type="NCBI Taxonomy" id="136037"/>
    <lineage>
        <taxon>Eukaryota</taxon>
        <taxon>Metazoa</taxon>
        <taxon>Ecdysozoa</taxon>
        <taxon>Arthropoda</taxon>
        <taxon>Hexapoda</taxon>
        <taxon>Insecta</taxon>
        <taxon>Pterygota</taxon>
        <taxon>Neoptera</taxon>
        <taxon>Polyneoptera</taxon>
        <taxon>Dictyoptera</taxon>
        <taxon>Blattodea</taxon>
        <taxon>Blattoidea</taxon>
        <taxon>Termitoidae</taxon>
        <taxon>Termopsidae</taxon>
        <taxon>Zootermopsis</taxon>
    </lineage>
</organism>
<dbReference type="eggNOG" id="KOG1721">
    <property type="taxonomic scope" value="Eukaryota"/>
</dbReference>
<dbReference type="Proteomes" id="UP000027135">
    <property type="component" value="Unassembled WGS sequence"/>
</dbReference>
<keyword evidence="3" id="KW-1185">Reference proteome</keyword>